<evidence type="ECO:0000313" key="2">
    <source>
        <dbReference type="Proteomes" id="UP000250043"/>
    </source>
</evidence>
<accession>A0A8E2B2V9</accession>
<name>A0A8E2B2V9_9APHY</name>
<proteinExistence type="predicted"/>
<dbReference type="EMBL" id="KV722408">
    <property type="protein sequence ID" value="OCH90270.1"/>
    <property type="molecule type" value="Genomic_DNA"/>
</dbReference>
<protein>
    <submittedName>
        <fullName evidence="1">Uncharacterized protein</fullName>
    </submittedName>
</protein>
<dbReference type="AlphaFoldDB" id="A0A8E2B2V9"/>
<keyword evidence="2" id="KW-1185">Reference proteome</keyword>
<organism evidence="1 2">
    <name type="scientific">Obba rivulosa</name>
    <dbReference type="NCBI Taxonomy" id="1052685"/>
    <lineage>
        <taxon>Eukaryota</taxon>
        <taxon>Fungi</taxon>
        <taxon>Dikarya</taxon>
        <taxon>Basidiomycota</taxon>
        <taxon>Agaricomycotina</taxon>
        <taxon>Agaricomycetes</taxon>
        <taxon>Polyporales</taxon>
        <taxon>Gelatoporiaceae</taxon>
        <taxon>Obba</taxon>
    </lineage>
</organism>
<gene>
    <name evidence="1" type="ORF">OBBRIDRAFT_610784</name>
</gene>
<evidence type="ECO:0000313" key="1">
    <source>
        <dbReference type="EMBL" id="OCH90270.1"/>
    </source>
</evidence>
<reference evidence="1 2" key="1">
    <citation type="submission" date="2016-07" db="EMBL/GenBank/DDBJ databases">
        <title>Draft genome of the white-rot fungus Obba rivulosa 3A-2.</title>
        <authorList>
            <consortium name="DOE Joint Genome Institute"/>
            <person name="Miettinen O."/>
            <person name="Riley R."/>
            <person name="Acob R."/>
            <person name="Barry K."/>
            <person name="Cullen D."/>
            <person name="De Vries R."/>
            <person name="Hainaut M."/>
            <person name="Hatakka A."/>
            <person name="Henrissat B."/>
            <person name="Hilden K."/>
            <person name="Kuo R."/>
            <person name="Labutti K."/>
            <person name="Lipzen A."/>
            <person name="Makela M.R."/>
            <person name="Sandor L."/>
            <person name="Spatafora J.W."/>
            <person name="Grigoriev I.V."/>
            <person name="Hibbett D.S."/>
        </authorList>
    </citation>
    <scope>NUCLEOTIDE SEQUENCE [LARGE SCALE GENOMIC DNA]</scope>
    <source>
        <strain evidence="1 2">3A-2</strain>
    </source>
</reference>
<dbReference type="Proteomes" id="UP000250043">
    <property type="component" value="Unassembled WGS sequence"/>
</dbReference>
<sequence length="194" mass="20837">MRQFVSSARQLWNVLHHLFARVHLRSRIQEPSANVLACTHPSQHMKCEQAAWMLTQVRTSHLAGGAGDCGNGSKERKDAEQRAPLISARTDMTCVTSAPHSRSSLVSPSISVSALALGGRSNACPGDGSPSLGFYSDAAQSCPDALALLHICQICISGSTVVPRCFRCLLSWWTQGPCALCYSVPCFPRLPSAT</sequence>